<keyword evidence="2" id="KW-1185">Reference proteome</keyword>
<name>A0ABY4TZ61_RICCR</name>
<organism evidence="1 2">
    <name type="scientific">Rickettsia conorii subsp. raoultii</name>
    <dbReference type="NCBI Taxonomy" id="369822"/>
    <lineage>
        <taxon>Bacteria</taxon>
        <taxon>Pseudomonadati</taxon>
        <taxon>Pseudomonadota</taxon>
        <taxon>Alphaproteobacteria</taxon>
        <taxon>Rickettsiales</taxon>
        <taxon>Rickettsiaceae</taxon>
        <taxon>Rickettsieae</taxon>
        <taxon>Rickettsia</taxon>
        <taxon>spotted fever group</taxon>
    </lineage>
</organism>
<protein>
    <recommendedName>
        <fullName evidence="3">Acyl-[acyl-carrier-protein]--UDP-N-acetylglucosamine O-acyltransferase</fullName>
    </recommendedName>
</protein>
<proteinExistence type="predicted"/>
<accession>A0ABY4TZ61</accession>
<dbReference type="Proteomes" id="UP001056268">
    <property type="component" value="Chromosome"/>
</dbReference>
<sequence length="94" mass="11175">MEWAKYSTIEKWQIIKSIVLHNNIFSMALHIEDLELFKKILSIDGKLVIQALNYRLFYISRYYIIGNGKYDSFFEALYNYLNDSKPTIMPLVSE</sequence>
<evidence type="ECO:0000313" key="1">
    <source>
        <dbReference type="EMBL" id="URW77678.1"/>
    </source>
</evidence>
<evidence type="ECO:0008006" key="3">
    <source>
        <dbReference type="Google" id="ProtNLM"/>
    </source>
</evidence>
<reference evidence="1" key="1">
    <citation type="submission" date="2022-05" db="EMBL/GenBank/DDBJ databases">
        <title>Tracking Rickettsia raoultii infection dynamics in vivo by bioorthogonal metabolic labeling.</title>
        <authorList>
            <person name="Zhu D.-Y."/>
            <person name="Jia N."/>
            <person name="Li C."/>
            <person name="Zhang M.-Z."/>
            <person name="Liu H.-B."/>
            <person name="Cao W.-C."/>
        </authorList>
    </citation>
    <scope>NUCLEOTIDE SEQUENCE</scope>
    <source>
        <strain evidence="1">BIME</strain>
    </source>
</reference>
<evidence type="ECO:0000313" key="2">
    <source>
        <dbReference type="Proteomes" id="UP001056268"/>
    </source>
</evidence>
<dbReference type="EMBL" id="CP098324">
    <property type="protein sequence ID" value="URW77678.1"/>
    <property type="molecule type" value="Genomic_DNA"/>
</dbReference>
<gene>
    <name evidence="1" type="ORF">NBT09_06775</name>
</gene>